<evidence type="ECO:0000313" key="2">
    <source>
        <dbReference type="Proteomes" id="UP000234775"/>
    </source>
</evidence>
<dbReference type="GO" id="GO:0050482">
    <property type="term" value="P:arachidonate secretion"/>
    <property type="evidence" value="ECO:0007669"/>
    <property type="project" value="InterPro"/>
</dbReference>
<reference evidence="1 2" key="1">
    <citation type="submission" date="2017-12" db="EMBL/GenBank/DDBJ databases">
        <title>Phylogenetic diversity of female urinary microbiome.</title>
        <authorList>
            <person name="Thomas-White K."/>
            <person name="Wolfe A.J."/>
        </authorList>
    </citation>
    <scope>NUCLEOTIDE SEQUENCE [LARGE SCALE GENOMIC DNA]</scope>
    <source>
        <strain evidence="1 2">UMB0844</strain>
    </source>
</reference>
<dbReference type="InterPro" id="IPR036444">
    <property type="entry name" value="PLipase_A2_dom_sf"/>
</dbReference>
<evidence type="ECO:0000313" key="1">
    <source>
        <dbReference type="EMBL" id="PKY91460.1"/>
    </source>
</evidence>
<gene>
    <name evidence="1" type="ORF">CYJ27_05180</name>
</gene>
<dbReference type="GO" id="GO:0006644">
    <property type="term" value="P:phospholipid metabolic process"/>
    <property type="evidence" value="ECO:0007669"/>
    <property type="project" value="InterPro"/>
</dbReference>
<protein>
    <submittedName>
        <fullName evidence="1">Phospholipase</fullName>
    </submittedName>
</protein>
<organism evidence="1 2">
    <name type="scientific">Aerococcus christensenii</name>
    <dbReference type="NCBI Taxonomy" id="87541"/>
    <lineage>
        <taxon>Bacteria</taxon>
        <taxon>Bacillati</taxon>
        <taxon>Bacillota</taxon>
        <taxon>Bacilli</taxon>
        <taxon>Lactobacillales</taxon>
        <taxon>Aerococcaceae</taxon>
        <taxon>Aerococcus</taxon>
    </lineage>
</organism>
<dbReference type="EMBL" id="PKGZ01000003">
    <property type="protein sequence ID" value="PKY91460.1"/>
    <property type="molecule type" value="Genomic_DNA"/>
</dbReference>
<sequence>MRLLFALSLISIATWKIPQNNVDAKEKRALSTLEQRTYVKQQADVAVSYLVKDNHRLYFDLGRAEKEGVSATAIKIGMEIEQLSEDYSEGKFFATRFLRMSIPFHGNYCGPGYRGNDFTEEPIDILDEGCRRHDLCYQPFSPGANCDCNRELVEYVKENMPYMGLELLPKAAAIIAWFDSVGLWGC</sequence>
<accession>A0A2I1K741</accession>
<comment type="caution">
    <text evidence="1">The sequence shown here is derived from an EMBL/GenBank/DDBJ whole genome shotgun (WGS) entry which is preliminary data.</text>
</comment>
<dbReference type="SUPFAM" id="SSF48619">
    <property type="entry name" value="Phospholipase A2, PLA2"/>
    <property type="match status" value="1"/>
</dbReference>
<dbReference type="AlphaFoldDB" id="A0A2I1K741"/>
<name>A0A2I1K741_9LACT</name>
<dbReference type="RefSeq" id="WP_101660306.1">
    <property type="nucleotide sequence ID" value="NZ_PKGZ01000003.1"/>
</dbReference>
<proteinExistence type="predicted"/>
<keyword evidence="2" id="KW-1185">Reference proteome</keyword>
<dbReference type="Proteomes" id="UP000234775">
    <property type="component" value="Unassembled WGS sequence"/>
</dbReference>
<dbReference type="GO" id="GO:0004623">
    <property type="term" value="F:phospholipase A2 activity"/>
    <property type="evidence" value="ECO:0007669"/>
    <property type="project" value="InterPro"/>
</dbReference>
<dbReference type="Gene3D" id="1.20.90.10">
    <property type="entry name" value="Phospholipase A2 domain"/>
    <property type="match status" value="1"/>
</dbReference>